<dbReference type="Gene3D" id="3.20.20.140">
    <property type="entry name" value="Metal-dependent hydrolases"/>
    <property type="match status" value="1"/>
</dbReference>
<dbReference type="SUPFAM" id="SSF89550">
    <property type="entry name" value="PHP domain-like"/>
    <property type="match status" value="1"/>
</dbReference>
<dbReference type="InterPro" id="IPR016195">
    <property type="entry name" value="Pol/histidinol_Pase-like"/>
</dbReference>
<comment type="caution">
    <text evidence="1">The sequence shown here is derived from an EMBL/GenBank/DDBJ whole genome shotgun (WGS) entry which is preliminary data.</text>
</comment>
<organism evidence="1">
    <name type="scientific">marine sediment metagenome</name>
    <dbReference type="NCBI Taxonomy" id="412755"/>
    <lineage>
        <taxon>unclassified sequences</taxon>
        <taxon>metagenomes</taxon>
        <taxon>ecological metagenomes</taxon>
    </lineage>
</organism>
<dbReference type="AlphaFoldDB" id="X1BF13"/>
<dbReference type="EMBL" id="BART01023602">
    <property type="protein sequence ID" value="GAG94504.1"/>
    <property type="molecule type" value="Genomic_DNA"/>
</dbReference>
<proteinExistence type="predicted"/>
<evidence type="ECO:0000313" key="1">
    <source>
        <dbReference type="EMBL" id="GAG94504.1"/>
    </source>
</evidence>
<protein>
    <recommendedName>
        <fullName evidence="2">Histidinol-phosphatase</fullName>
    </recommendedName>
</protein>
<accession>X1BF13</accession>
<name>X1BF13_9ZZZZ</name>
<reference evidence="1" key="1">
    <citation type="journal article" date="2014" name="Front. Microbiol.">
        <title>High frequency of phylogenetically diverse reductive dehalogenase-homologous genes in deep subseafloor sedimentary metagenomes.</title>
        <authorList>
            <person name="Kawai M."/>
            <person name="Futagami T."/>
            <person name="Toyoda A."/>
            <person name="Takaki Y."/>
            <person name="Nishi S."/>
            <person name="Hori S."/>
            <person name="Arai W."/>
            <person name="Tsubouchi T."/>
            <person name="Morono Y."/>
            <person name="Uchiyama I."/>
            <person name="Ito T."/>
            <person name="Fujiyama A."/>
            <person name="Inagaki F."/>
            <person name="Takami H."/>
        </authorList>
    </citation>
    <scope>NUCLEOTIDE SEQUENCE</scope>
    <source>
        <strain evidence="1">Expedition CK06-06</strain>
    </source>
</reference>
<sequence>MRFKFTDFHVHTRGWSVDVAEDGPTFEDYIKAAEEHRINVCFLDHYELHYIENDKTNPFYGGKIDDYLEEIDKCKETYDFILSGLEVEYYEDKEIQLLELMDDYRKEFDFIGGSIHEWIIGYPITTKEGLTSLLEKKPKGRIRR</sequence>
<feature type="non-terminal residue" evidence="1">
    <location>
        <position position="144"/>
    </location>
</feature>
<gene>
    <name evidence="1" type="ORF">S01H4_42889</name>
</gene>
<evidence type="ECO:0008006" key="2">
    <source>
        <dbReference type="Google" id="ProtNLM"/>
    </source>
</evidence>